<keyword evidence="1" id="KW-0732">Signal</keyword>
<name>A0A2N9J552_FAGSY</name>
<dbReference type="EMBL" id="OIVN01006375">
    <property type="protein sequence ID" value="SPD31725.1"/>
    <property type="molecule type" value="Genomic_DNA"/>
</dbReference>
<gene>
    <name evidence="2" type="ORF">FSB_LOCUS59607</name>
</gene>
<dbReference type="AlphaFoldDB" id="A0A2N9J552"/>
<feature type="signal peptide" evidence="1">
    <location>
        <begin position="1"/>
        <end position="22"/>
    </location>
</feature>
<protein>
    <recommendedName>
        <fullName evidence="3">Copper transporter</fullName>
    </recommendedName>
</protein>
<evidence type="ECO:0000313" key="2">
    <source>
        <dbReference type="EMBL" id="SPD31725.1"/>
    </source>
</evidence>
<feature type="chain" id="PRO_5014938595" description="Copper transporter" evidence="1">
    <location>
        <begin position="23"/>
        <end position="118"/>
    </location>
</feature>
<sequence length="118" mass="12105">MMGLMVSIAIAFGSLWIHGGSSGYVSLGLHVIGIGLMHDNPILGAMRGGAVRERGGISCPDHRGGAGSGIGSTCAGRVRVTHDPVPIRPVPIPSGEPRVMVGCALQLGYGYKIGFNLL</sequence>
<evidence type="ECO:0000256" key="1">
    <source>
        <dbReference type="SAM" id="SignalP"/>
    </source>
</evidence>
<organism evidence="2">
    <name type="scientific">Fagus sylvatica</name>
    <name type="common">Beechnut</name>
    <dbReference type="NCBI Taxonomy" id="28930"/>
    <lineage>
        <taxon>Eukaryota</taxon>
        <taxon>Viridiplantae</taxon>
        <taxon>Streptophyta</taxon>
        <taxon>Embryophyta</taxon>
        <taxon>Tracheophyta</taxon>
        <taxon>Spermatophyta</taxon>
        <taxon>Magnoliopsida</taxon>
        <taxon>eudicotyledons</taxon>
        <taxon>Gunneridae</taxon>
        <taxon>Pentapetalae</taxon>
        <taxon>rosids</taxon>
        <taxon>fabids</taxon>
        <taxon>Fagales</taxon>
        <taxon>Fagaceae</taxon>
        <taxon>Fagus</taxon>
    </lineage>
</organism>
<proteinExistence type="predicted"/>
<accession>A0A2N9J552</accession>
<reference evidence="2" key="1">
    <citation type="submission" date="2018-02" db="EMBL/GenBank/DDBJ databases">
        <authorList>
            <person name="Cohen D.B."/>
            <person name="Kent A.D."/>
        </authorList>
    </citation>
    <scope>NUCLEOTIDE SEQUENCE</scope>
</reference>
<evidence type="ECO:0008006" key="3">
    <source>
        <dbReference type="Google" id="ProtNLM"/>
    </source>
</evidence>